<accession>A0A437D1S8</accession>
<protein>
    <recommendedName>
        <fullName evidence="1">C2 domain-containing protein</fullName>
    </recommendedName>
</protein>
<evidence type="ECO:0000313" key="2">
    <source>
        <dbReference type="EMBL" id="RVE68702.1"/>
    </source>
</evidence>
<dbReference type="GO" id="GO:0001913">
    <property type="term" value="P:T cell mediated cytotoxicity"/>
    <property type="evidence" value="ECO:0007669"/>
    <property type="project" value="TreeGrafter"/>
</dbReference>
<gene>
    <name evidence="2" type="ORF">OJAV_G00095450</name>
</gene>
<dbReference type="Gene3D" id="2.60.40.150">
    <property type="entry name" value="C2 domain"/>
    <property type="match status" value="1"/>
</dbReference>
<dbReference type="PANTHER" id="PTHR46096">
    <property type="entry name" value="PERFORIN-1"/>
    <property type="match status" value="1"/>
</dbReference>
<dbReference type="PANTHER" id="PTHR46096:SF1">
    <property type="entry name" value="PERFORIN 1.5"/>
    <property type="match status" value="1"/>
</dbReference>
<dbReference type="SMART" id="SM00239">
    <property type="entry name" value="C2"/>
    <property type="match status" value="1"/>
</dbReference>
<name>A0A437D1S8_ORYJA</name>
<dbReference type="GO" id="GO:0051607">
    <property type="term" value="P:defense response to virus"/>
    <property type="evidence" value="ECO:0007669"/>
    <property type="project" value="TreeGrafter"/>
</dbReference>
<proteinExistence type="predicted"/>
<reference evidence="2 3" key="2">
    <citation type="submission" date="2019-01" db="EMBL/GenBank/DDBJ databases">
        <title>A chromosome length genome reference of the Java medaka (oryzias javanicus).</title>
        <authorList>
            <person name="Herpin A."/>
            <person name="Takehana Y."/>
            <person name="Naruse K."/>
            <person name="Ansai S."/>
            <person name="Kawaguchi M."/>
        </authorList>
    </citation>
    <scope>NUCLEOTIDE SEQUENCE [LARGE SCALE GENOMIC DNA]</scope>
    <source>
        <strain evidence="2">RS831</strain>
        <tissue evidence="2">Whole body</tissue>
    </source>
</reference>
<dbReference type="GO" id="GO:0016020">
    <property type="term" value="C:membrane"/>
    <property type="evidence" value="ECO:0007669"/>
    <property type="project" value="TreeGrafter"/>
</dbReference>
<dbReference type="GO" id="GO:0001771">
    <property type="term" value="P:immunological synapse formation"/>
    <property type="evidence" value="ECO:0007669"/>
    <property type="project" value="TreeGrafter"/>
</dbReference>
<dbReference type="PROSITE" id="PS50004">
    <property type="entry name" value="C2"/>
    <property type="match status" value="1"/>
</dbReference>
<dbReference type="SUPFAM" id="SSF49562">
    <property type="entry name" value="C2 domain (Calcium/lipid-binding domain, CaLB)"/>
    <property type="match status" value="1"/>
</dbReference>
<dbReference type="Pfam" id="PF00168">
    <property type="entry name" value="C2"/>
    <property type="match status" value="1"/>
</dbReference>
<dbReference type="AlphaFoldDB" id="A0A437D1S8"/>
<dbReference type="Proteomes" id="UP000283210">
    <property type="component" value="Chromosome 9"/>
</dbReference>
<dbReference type="InterPro" id="IPR035892">
    <property type="entry name" value="C2_domain_sf"/>
</dbReference>
<feature type="domain" description="C2" evidence="1">
    <location>
        <begin position="14"/>
        <end position="135"/>
    </location>
</feature>
<dbReference type="InterPro" id="IPR052784">
    <property type="entry name" value="Perforin-1_pore-forming"/>
</dbReference>
<dbReference type="EMBL" id="CM012445">
    <property type="protein sequence ID" value="RVE68702.1"/>
    <property type="molecule type" value="Genomic_DNA"/>
</dbReference>
<organism evidence="2 3">
    <name type="scientific">Oryzias javanicus</name>
    <name type="common">Javanese ricefish</name>
    <name type="synonym">Aplocheilus javanicus</name>
    <dbReference type="NCBI Taxonomy" id="123683"/>
    <lineage>
        <taxon>Eukaryota</taxon>
        <taxon>Metazoa</taxon>
        <taxon>Chordata</taxon>
        <taxon>Craniata</taxon>
        <taxon>Vertebrata</taxon>
        <taxon>Euteleostomi</taxon>
        <taxon>Actinopterygii</taxon>
        <taxon>Neopterygii</taxon>
        <taxon>Teleostei</taxon>
        <taxon>Neoteleostei</taxon>
        <taxon>Acanthomorphata</taxon>
        <taxon>Ovalentaria</taxon>
        <taxon>Atherinomorphae</taxon>
        <taxon>Beloniformes</taxon>
        <taxon>Adrianichthyidae</taxon>
        <taxon>Oryziinae</taxon>
        <taxon>Oryzias</taxon>
    </lineage>
</organism>
<dbReference type="OrthoDB" id="73919at2759"/>
<reference evidence="2 3" key="1">
    <citation type="submission" date="2018-11" db="EMBL/GenBank/DDBJ databases">
        <authorList>
            <person name="Lopez-Roques C."/>
            <person name="Donnadieu C."/>
            <person name="Bouchez O."/>
            <person name="Klopp C."/>
            <person name="Cabau C."/>
            <person name="Zahm M."/>
        </authorList>
    </citation>
    <scope>NUCLEOTIDE SEQUENCE [LARGE SCALE GENOMIC DNA]</scope>
    <source>
        <strain evidence="2">RS831</strain>
        <tissue evidence="2">Whole body</tissue>
    </source>
</reference>
<sequence>MQHLETNHSLRRTMTSIPAFLLLALGLTVVQGQLRLFNLRASDLPSDLLGTTDGYVKVYSGSEYLGKTAVRKNDRDPWWEEEFAHFKAKEADQLKLEVFDQDLLFDDLVGVCQRQMKLGTYTHDCYLDKGGVLTYSYTLDDINQ</sequence>
<evidence type="ECO:0000313" key="3">
    <source>
        <dbReference type="Proteomes" id="UP000283210"/>
    </source>
</evidence>
<dbReference type="GO" id="GO:0022829">
    <property type="term" value="F:wide pore channel activity"/>
    <property type="evidence" value="ECO:0007669"/>
    <property type="project" value="TreeGrafter"/>
</dbReference>
<keyword evidence="3" id="KW-1185">Reference proteome</keyword>
<dbReference type="InterPro" id="IPR000008">
    <property type="entry name" value="C2_dom"/>
</dbReference>
<evidence type="ECO:0000259" key="1">
    <source>
        <dbReference type="PROSITE" id="PS50004"/>
    </source>
</evidence>